<feature type="domain" description="Carrier" evidence="1">
    <location>
        <begin position="545"/>
        <end position="626"/>
    </location>
</feature>
<accession>A0AAD9MP56</accession>
<dbReference type="GO" id="GO:0043041">
    <property type="term" value="P:amino acid activation for nonribosomal peptide biosynthetic process"/>
    <property type="evidence" value="ECO:0007669"/>
    <property type="project" value="TreeGrafter"/>
</dbReference>
<comment type="caution">
    <text evidence="2">The sequence shown here is derived from an EMBL/GenBank/DDBJ whole genome shotgun (WGS) entry which is preliminary data.</text>
</comment>
<dbReference type="InterPro" id="IPR000873">
    <property type="entry name" value="AMP-dep_synth/lig_dom"/>
</dbReference>
<dbReference type="InterPro" id="IPR020845">
    <property type="entry name" value="AMP-binding_CS"/>
</dbReference>
<dbReference type="PANTHER" id="PTHR44394">
    <property type="entry name" value="BETA-ALANINE-ACTIVATING ENZYME"/>
    <property type="match status" value="1"/>
</dbReference>
<dbReference type="InterPro" id="IPR045851">
    <property type="entry name" value="AMP-bd_C_sf"/>
</dbReference>
<evidence type="ECO:0000313" key="2">
    <source>
        <dbReference type="EMBL" id="KAK2140320.1"/>
    </source>
</evidence>
<dbReference type="SMART" id="SM00564">
    <property type="entry name" value="PQQ"/>
    <property type="match status" value="3"/>
</dbReference>
<dbReference type="InterPro" id="IPR052091">
    <property type="entry name" value="Beta-ala_Activ/Resist"/>
</dbReference>
<name>A0AAD9MP56_9ANNE</name>
<dbReference type="SUPFAM" id="SSF50998">
    <property type="entry name" value="Quinoprotein alcohol dehydrogenase-like"/>
    <property type="match status" value="1"/>
</dbReference>
<dbReference type="PROSITE" id="PS50075">
    <property type="entry name" value="CARRIER"/>
    <property type="match status" value="1"/>
</dbReference>
<dbReference type="PANTHER" id="PTHR44394:SF1">
    <property type="entry name" value="BETA-ALANINE-ACTIVATING ENZYME"/>
    <property type="match status" value="1"/>
</dbReference>
<protein>
    <recommendedName>
        <fullName evidence="1">Carrier domain-containing protein</fullName>
    </recommendedName>
</protein>
<keyword evidence="3" id="KW-1185">Reference proteome</keyword>
<dbReference type="EMBL" id="JAODUP010001392">
    <property type="protein sequence ID" value="KAK2140320.1"/>
    <property type="molecule type" value="Genomic_DNA"/>
</dbReference>
<dbReference type="Gene3D" id="3.40.50.12780">
    <property type="entry name" value="N-terminal domain of ligase-like"/>
    <property type="match status" value="1"/>
</dbReference>
<reference evidence="2" key="1">
    <citation type="journal article" date="2023" name="Mol. Biol. Evol.">
        <title>Third-Generation Sequencing Reveals the Adaptive Role of the Epigenome in Three Deep-Sea Polychaetes.</title>
        <authorList>
            <person name="Perez M."/>
            <person name="Aroh O."/>
            <person name="Sun Y."/>
            <person name="Lan Y."/>
            <person name="Juniper S.K."/>
            <person name="Young C.R."/>
            <person name="Angers B."/>
            <person name="Qian P.Y."/>
        </authorList>
    </citation>
    <scope>NUCLEOTIDE SEQUENCE</scope>
    <source>
        <strain evidence="2">P08H-3</strain>
    </source>
</reference>
<sequence>MADRKLWTLTGPTVSINKCLQDLVFKASVCYPHHVAVVFDDCTDAHQVIKYTYSELTCMSSWIQQILHKGHYQLEVIGVLCLDQPTLPAWLVGILSTPAAFLPMARDLTNTRIRDFIKRLKMRIILTDSIGKQKMEHLIPDLIDVIHNIQDLVTVSSMELSVDPTLLDYLDLYFVILKTEQLKWNVSDPEKALAYVITTSGSTGTPKIVRVPHHCILSNIIHISEIYKLSSTDCVYQASPLTFDPSIVEIFTTLHSGATLVLFPEDTKTHPQHLANCLSSHNVTVIQATPSLIASIGRTHLSTTLLSKDSRLKVLALGGERCPSYAAINSWRAHGNHTNIINMYGITEVSSWAMYHILSEQDARRQGIPLGQPFYNTVICVEPWNEVPGKHSDLGQIYIGGSSRFCFIDNDDDVSSSADDDGDIASTMRATGDLVRLDEGYLYYFGRTDEQIKHNGKKINLTEIENVCEQHPGVQKASAIFDHPRLYLFLLITDNHCQVADAEKLLKERLPRYNLPNDIIAVDKMPVTQHGKVDKKELLQKYYTQQINAKLMTLWKRFTYQSSGVDGDLLPDVRFTECGGDSMSAIRFVDTIESKIIGYCLPENRLLDIILNSNFNSLVNCVKKELYDKMKTSETSGISGEASSVRDDVQVSHHLPLSIDKDKWSDDITSTKTTSQNFLVSSHKSFLDIPLNTNESITEGRSHIEDNFNKIPTPKRFKYGHLDIEGSSRATSSGYFVSGSDILSISRTSQIQIHDQESIKRIDPERLHDLCSPRVEMTEFWKFNMGKCVDSSPLIKVTRTGNMTVYIGSHSKHCTLAAVNLHNGKQIWSVSLNTRIEATPTLSKCGQYIVVGAYDHNVYIYEALGGVLHWKYTTRDQVKDSASINPINGKVYIGSHDHNIYCLDIQARRCQWQTNVAGCVFASPCISMEPYHLYSATTKGDVYCLNPDVGDAIWYLPLASPVFSSPLLTPDGICVGTVNHMMYLLTHKGEKVWCYQCDGPIFSSPSLYIPPRLEHSIGYNTQQDLTQLNQTSHRARHSFCCVFGCHSSDVICLSGEGKLLWQHKMASQVYSSPFVINDGLRCKRPLVVVCCTSGEVHVLDLDSGRLLGCSQLEGGQIFSSPVIWNNHLVVGCRDNNVYCLQLSLRYEHFMY</sequence>
<evidence type="ECO:0000313" key="3">
    <source>
        <dbReference type="Proteomes" id="UP001208570"/>
    </source>
</evidence>
<dbReference type="SUPFAM" id="SSF56801">
    <property type="entry name" value="Acetyl-CoA synthetase-like"/>
    <property type="match status" value="1"/>
</dbReference>
<evidence type="ECO:0000259" key="1">
    <source>
        <dbReference type="PROSITE" id="PS50075"/>
    </source>
</evidence>
<gene>
    <name evidence="2" type="ORF">LSH36_1393g00022</name>
</gene>
<dbReference type="InterPro" id="IPR002372">
    <property type="entry name" value="PQQ_rpt_dom"/>
</dbReference>
<proteinExistence type="predicted"/>
<dbReference type="Pfam" id="PF00501">
    <property type="entry name" value="AMP-binding"/>
    <property type="match status" value="1"/>
</dbReference>
<dbReference type="InterPro" id="IPR015943">
    <property type="entry name" value="WD40/YVTN_repeat-like_dom_sf"/>
</dbReference>
<dbReference type="Gene3D" id="2.40.128.630">
    <property type="match status" value="1"/>
</dbReference>
<organism evidence="2 3">
    <name type="scientific">Paralvinella palmiformis</name>
    <dbReference type="NCBI Taxonomy" id="53620"/>
    <lineage>
        <taxon>Eukaryota</taxon>
        <taxon>Metazoa</taxon>
        <taxon>Spiralia</taxon>
        <taxon>Lophotrochozoa</taxon>
        <taxon>Annelida</taxon>
        <taxon>Polychaeta</taxon>
        <taxon>Sedentaria</taxon>
        <taxon>Canalipalpata</taxon>
        <taxon>Terebellida</taxon>
        <taxon>Terebelliformia</taxon>
        <taxon>Alvinellidae</taxon>
        <taxon>Paralvinella</taxon>
    </lineage>
</organism>
<dbReference type="Pfam" id="PF13570">
    <property type="entry name" value="Beta-prop_ACSF4"/>
    <property type="match status" value="1"/>
</dbReference>
<dbReference type="Gene3D" id="3.30.300.30">
    <property type="match status" value="1"/>
</dbReference>
<dbReference type="PROSITE" id="PS00455">
    <property type="entry name" value="AMP_BINDING"/>
    <property type="match status" value="1"/>
</dbReference>
<dbReference type="Proteomes" id="UP001208570">
    <property type="component" value="Unassembled WGS sequence"/>
</dbReference>
<dbReference type="Gene3D" id="2.130.10.10">
    <property type="entry name" value="YVTN repeat-like/Quinoprotein amine dehydrogenase"/>
    <property type="match status" value="2"/>
</dbReference>
<dbReference type="InterPro" id="IPR042099">
    <property type="entry name" value="ANL_N_sf"/>
</dbReference>
<dbReference type="AlphaFoldDB" id="A0AAD9MP56"/>
<dbReference type="InterPro" id="IPR009081">
    <property type="entry name" value="PP-bd_ACP"/>
</dbReference>
<dbReference type="InterPro" id="IPR018391">
    <property type="entry name" value="PQQ_b-propeller_rpt"/>
</dbReference>
<dbReference type="InterPro" id="IPR011047">
    <property type="entry name" value="Quinoprotein_ADH-like_sf"/>
</dbReference>